<dbReference type="EMBL" id="MCBT01000043">
    <property type="protein sequence ID" value="OEG73388.1"/>
    <property type="molecule type" value="Genomic_DNA"/>
</dbReference>
<dbReference type="PANTHER" id="PTHR12302">
    <property type="entry name" value="EBNA2 BINDING PROTEIN P100"/>
    <property type="match status" value="1"/>
</dbReference>
<dbReference type="RefSeq" id="WP_069671542.1">
    <property type="nucleotide sequence ID" value="NZ_JAWWDQ010000002.1"/>
</dbReference>
<evidence type="ECO:0000256" key="3">
    <source>
        <dbReference type="ARBA" id="ARBA00022801"/>
    </source>
</evidence>
<dbReference type="Pfam" id="PF00565">
    <property type="entry name" value="SNase"/>
    <property type="match status" value="1"/>
</dbReference>
<dbReference type="InterPro" id="IPR016071">
    <property type="entry name" value="Staphylococal_nuclease_OB-fold"/>
</dbReference>
<dbReference type="Proteomes" id="UP000095230">
    <property type="component" value="Unassembled WGS sequence"/>
</dbReference>
<evidence type="ECO:0000256" key="4">
    <source>
        <dbReference type="SAM" id="SignalP"/>
    </source>
</evidence>
<dbReference type="Gene3D" id="2.40.50.90">
    <property type="match status" value="1"/>
</dbReference>
<dbReference type="AlphaFoldDB" id="A0A1E5ITJ6"/>
<sequence length="256" mass="29821">MKTIFVMLTLLLSFTAIAGNSVCVPTQYDETVKLKYVNDGDTITLSDDRLVRLIGVDSPEIDHQYPELSEPFANQARQFMQQHLTQGQTLHLAFDRRKLDPHGRTLAYVYTQSGQHLQELLLSNGYAKARVYQNDYFWQCLANIERQARVQKVGLWGHPSYQAKRVDELTRDDRNRWREVRGVVTGFERKGQHLWLIIDNKFYVGIPREESGKFSNILTLNLLESPVIVRGELYYSYKKWQLISYHPSQISLQNKP</sequence>
<evidence type="ECO:0000256" key="2">
    <source>
        <dbReference type="ARBA" id="ARBA00022759"/>
    </source>
</evidence>
<keyword evidence="2" id="KW-0255">Endonuclease</keyword>
<proteinExistence type="predicted"/>
<dbReference type="GO" id="GO:0016787">
    <property type="term" value="F:hydrolase activity"/>
    <property type="evidence" value="ECO:0007669"/>
    <property type="project" value="UniProtKB-KW"/>
</dbReference>
<feature type="chain" id="PRO_5009179115" evidence="4">
    <location>
        <begin position="19"/>
        <end position="256"/>
    </location>
</feature>
<evidence type="ECO:0000256" key="1">
    <source>
        <dbReference type="ARBA" id="ARBA00022722"/>
    </source>
</evidence>
<feature type="domain" description="TNase-like" evidence="5">
    <location>
        <begin position="28"/>
        <end position="158"/>
    </location>
</feature>
<name>A0A1E5ITJ6_SHECO</name>
<dbReference type="PANTHER" id="PTHR12302:SF3">
    <property type="entry name" value="SERINE_THREONINE-PROTEIN KINASE 31"/>
    <property type="match status" value="1"/>
</dbReference>
<evidence type="ECO:0000313" key="7">
    <source>
        <dbReference type="Proteomes" id="UP000095230"/>
    </source>
</evidence>
<dbReference type="PROSITE" id="PS50830">
    <property type="entry name" value="TNASE_3"/>
    <property type="match status" value="1"/>
</dbReference>
<dbReference type="GO" id="GO:0004519">
    <property type="term" value="F:endonuclease activity"/>
    <property type="evidence" value="ECO:0007669"/>
    <property type="project" value="UniProtKB-KW"/>
</dbReference>
<dbReference type="STRING" id="23.BEL05_14070"/>
<dbReference type="SUPFAM" id="SSF50199">
    <property type="entry name" value="Staphylococcal nuclease"/>
    <property type="match status" value="1"/>
</dbReference>
<comment type="caution">
    <text evidence="6">The sequence shown here is derived from an EMBL/GenBank/DDBJ whole genome shotgun (WGS) entry which is preliminary data.</text>
</comment>
<dbReference type="InterPro" id="IPR035437">
    <property type="entry name" value="SNase_OB-fold_sf"/>
</dbReference>
<keyword evidence="1" id="KW-0540">Nuclease</keyword>
<feature type="signal peptide" evidence="4">
    <location>
        <begin position="1"/>
        <end position="18"/>
    </location>
</feature>
<keyword evidence="4" id="KW-0732">Signal</keyword>
<dbReference type="SMART" id="SM00318">
    <property type="entry name" value="SNc"/>
    <property type="match status" value="1"/>
</dbReference>
<organism evidence="6 7">
    <name type="scientific">Shewanella colwelliana</name>
    <name type="common">Alteromonas colwelliana</name>
    <dbReference type="NCBI Taxonomy" id="23"/>
    <lineage>
        <taxon>Bacteria</taxon>
        <taxon>Pseudomonadati</taxon>
        <taxon>Pseudomonadota</taxon>
        <taxon>Gammaproteobacteria</taxon>
        <taxon>Alteromonadales</taxon>
        <taxon>Shewanellaceae</taxon>
        <taxon>Shewanella</taxon>
    </lineage>
</organism>
<evidence type="ECO:0000313" key="6">
    <source>
        <dbReference type="EMBL" id="OEG73388.1"/>
    </source>
</evidence>
<accession>A0A1E5ITJ6</accession>
<evidence type="ECO:0000259" key="5">
    <source>
        <dbReference type="PROSITE" id="PS50830"/>
    </source>
</evidence>
<keyword evidence="3" id="KW-0378">Hydrolase</keyword>
<reference evidence="6 7" key="1">
    <citation type="submission" date="2016-07" db="EMBL/GenBank/DDBJ databases">
        <title>Whole-genome of two Shewanella species isolated from a digestive organ of sea cucumber Apostichopus japonicus Selenka 1867.</title>
        <authorList>
            <person name="Hong H.-H."/>
            <person name="Choi H."/>
            <person name="Cheon S."/>
            <person name="Oh J.-S."/>
            <person name="Lee H.-G."/>
            <person name="Park C."/>
        </authorList>
    </citation>
    <scope>NUCLEOTIDE SEQUENCE [LARGE SCALE GENOMIC DNA]</scope>
    <source>
        <strain evidence="6 7">CSB03KR</strain>
    </source>
</reference>
<gene>
    <name evidence="6" type="ORF">BEL05_14070</name>
</gene>
<protein>
    <submittedName>
        <fullName evidence="6">Nuclease</fullName>
    </submittedName>
</protein>
<dbReference type="OrthoDB" id="6867997at2"/>